<evidence type="ECO:0000256" key="2">
    <source>
        <dbReference type="SAM" id="Phobius"/>
    </source>
</evidence>
<organism evidence="3 4">
    <name type="scientific">Cerrena zonata</name>
    <dbReference type="NCBI Taxonomy" id="2478898"/>
    <lineage>
        <taxon>Eukaryota</taxon>
        <taxon>Fungi</taxon>
        <taxon>Dikarya</taxon>
        <taxon>Basidiomycota</taxon>
        <taxon>Agaricomycotina</taxon>
        <taxon>Agaricomycetes</taxon>
        <taxon>Polyporales</taxon>
        <taxon>Cerrenaceae</taxon>
        <taxon>Cerrena</taxon>
    </lineage>
</organism>
<reference evidence="3 4" key="1">
    <citation type="submission" date="2022-09" db="EMBL/GenBank/DDBJ databases">
        <authorList>
            <person name="Palmer J.M."/>
        </authorList>
    </citation>
    <scope>NUCLEOTIDE SEQUENCE [LARGE SCALE GENOMIC DNA]</scope>
    <source>
        <strain evidence="3 4">DSM 7382</strain>
    </source>
</reference>
<dbReference type="AlphaFoldDB" id="A0AAW0FDT0"/>
<comment type="caution">
    <text evidence="3">The sequence shown here is derived from an EMBL/GenBank/DDBJ whole genome shotgun (WGS) entry which is preliminary data.</text>
</comment>
<gene>
    <name evidence="3" type="ORF">QCA50_018308</name>
</gene>
<dbReference type="EMBL" id="JASBNA010000068">
    <property type="protein sequence ID" value="KAK7678726.1"/>
    <property type="molecule type" value="Genomic_DNA"/>
</dbReference>
<accession>A0AAW0FDT0</accession>
<evidence type="ECO:0000256" key="1">
    <source>
        <dbReference type="SAM" id="MobiDB-lite"/>
    </source>
</evidence>
<keyword evidence="2" id="KW-0812">Transmembrane</keyword>
<evidence type="ECO:0000313" key="4">
    <source>
        <dbReference type="Proteomes" id="UP001385951"/>
    </source>
</evidence>
<keyword evidence="2" id="KW-0472">Membrane</keyword>
<feature type="region of interest" description="Disordered" evidence="1">
    <location>
        <begin position="119"/>
        <end position="140"/>
    </location>
</feature>
<sequence length="299" mass="32897">MSSHNVEAIPLMQQGEEEDHILEQKHKAHSFNQPRSSLRSRLIRALPYLACLVALLSFTLNTLIFARPSQKPKLDVFNGSVVQSLRKPSLYLGIDRVPEIKEMLSLESLFAQGHATATGSLPTETHAHGGSAVHDTSEHPARSVNIARVNSRYPDLIYPQDGWVVLSEFDRTILQLHSGSQSSRCILTSAFPGRRSLGDRLLTIEIDDSTTRVARIQARVLSNSDSSVDFSSLTWNSRSSLSHLIGELEVDFGRNSSTSEFACGGSELLVELACLGNGCGVEFKYLNEDSTSFINLVSK</sequence>
<name>A0AAW0FDT0_9APHY</name>
<proteinExistence type="predicted"/>
<feature type="transmembrane region" description="Helical" evidence="2">
    <location>
        <begin position="45"/>
        <end position="66"/>
    </location>
</feature>
<keyword evidence="4" id="KW-1185">Reference proteome</keyword>
<evidence type="ECO:0000313" key="3">
    <source>
        <dbReference type="EMBL" id="KAK7678726.1"/>
    </source>
</evidence>
<protein>
    <submittedName>
        <fullName evidence="3">Uncharacterized protein</fullName>
    </submittedName>
</protein>
<keyword evidence="2" id="KW-1133">Transmembrane helix</keyword>
<dbReference type="Proteomes" id="UP001385951">
    <property type="component" value="Unassembled WGS sequence"/>
</dbReference>